<reference evidence="1" key="1">
    <citation type="submission" date="2024-02" db="EMBL/GenBank/DDBJ databases">
        <title>Metagenome Assembled Genome of Zalaria obscura JY119.</title>
        <authorList>
            <person name="Vighnesh L."/>
            <person name="Jagadeeshwari U."/>
            <person name="Venkata Ramana C."/>
            <person name="Sasikala C."/>
        </authorList>
    </citation>
    <scope>NUCLEOTIDE SEQUENCE</scope>
    <source>
        <strain evidence="1">JY119</strain>
    </source>
</reference>
<sequence length="311" mass="34807">MDPVARVDSKMPSHTNGFHVPDAVKDNGKYDPTFTKRVIEAIGPKTSPRFREIMTSLIQHVHDFARETELTVDEWAAGVNLINWAGQMSTDRRNEGQLLCDVIGLESLVDEITYKKAAEADDVATQSAILGPFFRLGTPQMKMGSNISQDTPADAQPVYMFGRVVDAKTQKPVCDAEIDVWEASTNGLYEQQDPDQKEFNLRGKFKTGPDGEYSFYCIRPTPYPVPDDGPAGQVLQMLDRHPYRPAHIHLIVLREGYKPVTTQIFDAESKYLEDDSVFAVKDSLVVTFVPREGDPQAKLELNYDIALKPNA</sequence>
<comment type="caution">
    <text evidence="1">The sequence shown here is derived from an EMBL/GenBank/DDBJ whole genome shotgun (WGS) entry which is preliminary data.</text>
</comment>
<keyword evidence="2" id="KW-1185">Reference proteome</keyword>
<protein>
    <submittedName>
        <fullName evidence="1">Uncharacterized protein</fullName>
    </submittedName>
</protein>
<name>A0ACC3SPC5_9PEZI</name>
<dbReference type="EMBL" id="JAMKPW020000004">
    <property type="protein sequence ID" value="KAK8219219.1"/>
    <property type="molecule type" value="Genomic_DNA"/>
</dbReference>
<dbReference type="Proteomes" id="UP001320706">
    <property type="component" value="Unassembled WGS sequence"/>
</dbReference>
<gene>
    <name evidence="1" type="ORF">M8818_000951</name>
</gene>
<evidence type="ECO:0000313" key="2">
    <source>
        <dbReference type="Proteomes" id="UP001320706"/>
    </source>
</evidence>
<evidence type="ECO:0000313" key="1">
    <source>
        <dbReference type="EMBL" id="KAK8219219.1"/>
    </source>
</evidence>
<organism evidence="1 2">
    <name type="scientific">Zalaria obscura</name>
    <dbReference type="NCBI Taxonomy" id="2024903"/>
    <lineage>
        <taxon>Eukaryota</taxon>
        <taxon>Fungi</taxon>
        <taxon>Dikarya</taxon>
        <taxon>Ascomycota</taxon>
        <taxon>Pezizomycotina</taxon>
        <taxon>Dothideomycetes</taxon>
        <taxon>Dothideomycetidae</taxon>
        <taxon>Dothideales</taxon>
        <taxon>Zalariaceae</taxon>
        <taxon>Zalaria</taxon>
    </lineage>
</organism>
<proteinExistence type="predicted"/>
<accession>A0ACC3SPC5</accession>